<dbReference type="Gene3D" id="1.10.510.10">
    <property type="entry name" value="Transferase(Phosphotransferase) domain 1"/>
    <property type="match status" value="1"/>
</dbReference>
<name>A0ABN8S288_9CNID</name>
<sequence length="53" mass="6485">MLKCWEEEPNDRPTFQNLRKTMKEMERRHKTYVNLRQYDGLLYANVHAENGTE</sequence>
<organism evidence="1 2">
    <name type="scientific">Porites lobata</name>
    <dbReference type="NCBI Taxonomy" id="104759"/>
    <lineage>
        <taxon>Eukaryota</taxon>
        <taxon>Metazoa</taxon>
        <taxon>Cnidaria</taxon>
        <taxon>Anthozoa</taxon>
        <taxon>Hexacorallia</taxon>
        <taxon>Scleractinia</taxon>
        <taxon>Fungiina</taxon>
        <taxon>Poritidae</taxon>
        <taxon>Porites</taxon>
    </lineage>
</organism>
<gene>
    <name evidence="1" type="ORF">PLOB_00031733</name>
</gene>
<dbReference type="Proteomes" id="UP001159405">
    <property type="component" value="Unassembled WGS sequence"/>
</dbReference>
<reference evidence="1 2" key="1">
    <citation type="submission" date="2022-05" db="EMBL/GenBank/DDBJ databases">
        <authorList>
            <consortium name="Genoscope - CEA"/>
            <person name="William W."/>
        </authorList>
    </citation>
    <scope>NUCLEOTIDE SEQUENCE [LARGE SCALE GENOMIC DNA]</scope>
</reference>
<accession>A0ABN8S288</accession>
<protein>
    <submittedName>
        <fullName evidence="1">Uncharacterized protein</fullName>
    </submittedName>
</protein>
<evidence type="ECO:0000313" key="2">
    <source>
        <dbReference type="Proteomes" id="UP001159405"/>
    </source>
</evidence>
<dbReference type="EMBL" id="CALNXK010000406">
    <property type="protein sequence ID" value="CAH3184964.1"/>
    <property type="molecule type" value="Genomic_DNA"/>
</dbReference>
<proteinExistence type="predicted"/>
<evidence type="ECO:0000313" key="1">
    <source>
        <dbReference type="EMBL" id="CAH3184964.1"/>
    </source>
</evidence>
<keyword evidence="2" id="KW-1185">Reference proteome</keyword>
<comment type="caution">
    <text evidence="1">The sequence shown here is derived from an EMBL/GenBank/DDBJ whole genome shotgun (WGS) entry which is preliminary data.</text>
</comment>